<sequence length="249" mass="29012">MLNYLWQLQGGYSNFRVYSSQRCIQELDARKANCFSCARLSSRYDEHRVDQRKWLLLSEKTKLDPKSLPLCITYGYLGKVDCLKRVFIPVSETTDEGHEHWYLVVIDRVKGQIILLDPLPIEKQFKRKRTALKLAIYLDEVLEDRSFYDFETTPNLISSQFEFEEPEGLLTLEAGSSDAGVWVASWMIACFEDDNFNIKVDDGVRMKIAVSLVLKIHNTISYTVKNNAIENLNKLNDNHHRDDYEFPQD</sequence>
<comment type="similarity">
    <text evidence="1">Belongs to the peptidase C48 family.</text>
</comment>
<dbReference type="SUPFAM" id="SSF54001">
    <property type="entry name" value="Cysteine proteinases"/>
    <property type="match status" value="1"/>
</dbReference>
<dbReference type="RefSeq" id="XP_052111567.1">
    <property type="nucleotide sequence ID" value="XM_052255607.1"/>
</dbReference>
<reference evidence="6" key="2">
    <citation type="submission" date="2025-08" db="UniProtKB">
        <authorList>
            <consortium name="RefSeq"/>
        </authorList>
    </citation>
    <scope>IDENTIFICATION</scope>
    <source>
        <tissue evidence="6">Whole plant</tissue>
    </source>
</reference>
<keyword evidence="5" id="KW-1185">Reference proteome</keyword>
<feature type="domain" description="Ubiquitin-like protease family profile" evidence="4">
    <location>
        <begin position="1"/>
        <end position="249"/>
    </location>
</feature>
<dbReference type="Gene3D" id="3.40.395.10">
    <property type="entry name" value="Adenoviral Proteinase, Chain A"/>
    <property type="match status" value="1"/>
</dbReference>
<dbReference type="GO" id="GO:0008234">
    <property type="term" value="F:cysteine-type peptidase activity"/>
    <property type="evidence" value="ECO:0007669"/>
    <property type="project" value="InterPro"/>
</dbReference>
<dbReference type="KEGG" id="adu:127742899"/>
<evidence type="ECO:0000256" key="1">
    <source>
        <dbReference type="ARBA" id="ARBA00005234"/>
    </source>
</evidence>
<organism evidence="5 6">
    <name type="scientific">Arachis duranensis</name>
    <name type="common">Wild peanut</name>
    <dbReference type="NCBI Taxonomy" id="130453"/>
    <lineage>
        <taxon>Eukaryota</taxon>
        <taxon>Viridiplantae</taxon>
        <taxon>Streptophyta</taxon>
        <taxon>Embryophyta</taxon>
        <taxon>Tracheophyta</taxon>
        <taxon>Spermatophyta</taxon>
        <taxon>Magnoliopsida</taxon>
        <taxon>eudicotyledons</taxon>
        <taxon>Gunneridae</taxon>
        <taxon>Pentapetalae</taxon>
        <taxon>rosids</taxon>
        <taxon>fabids</taxon>
        <taxon>Fabales</taxon>
        <taxon>Fabaceae</taxon>
        <taxon>Papilionoideae</taxon>
        <taxon>50 kb inversion clade</taxon>
        <taxon>dalbergioids sensu lato</taxon>
        <taxon>Dalbergieae</taxon>
        <taxon>Pterocarpus clade</taxon>
        <taxon>Arachis</taxon>
    </lineage>
</organism>
<evidence type="ECO:0000256" key="2">
    <source>
        <dbReference type="ARBA" id="ARBA00022670"/>
    </source>
</evidence>
<accession>A0A9C6TJP0</accession>
<protein>
    <submittedName>
        <fullName evidence="6">Uncharacterized protein LOC127742899</fullName>
    </submittedName>
</protein>
<dbReference type="InterPro" id="IPR038765">
    <property type="entry name" value="Papain-like_cys_pep_sf"/>
</dbReference>
<keyword evidence="2" id="KW-0645">Protease</keyword>
<gene>
    <name evidence="6" type="primary">LOC127742899</name>
</gene>
<dbReference type="GO" id="GO:0006508">
    <property type="term" value="P:proteolysis"/>
    <property type="evidence" value="ECO:0007669"/>
    <property type="project" value="UniProtKB-KW"/>
</dbReference>
<evidence type="ECO:0000256" key="3">
    <source>
        <dbReference type="ARBA" id="ARBA00022801"/>
    </source>
</evidence>
<dbReference type="Proteomes" id="UP000515211">
    <property type="component" value="Chromosome 10"/>
</dbReference>
<keyword evidence="3" id="KW-0378">Hydrolase</keyword>
<reference evidence="5" key="1">
    <citation type="journal article" date="2016" name="Nat. Genet.">
        <title>The genome sequences of Arachis duranensis and Arachis ipaensis, the diploid ancestors of cultivated peanut.</title>
        <authorList>
            <person name="Bertioli D.J."/>
            <person name="Cannon S.B."/>
            <person name="Froenicke L."/>
            <person name="Huang G."/>
            <person name="Farmer A.D."/>
            <person name="Cannon E.K."/>
            <person name="Liu X."/>
            <person name="Gao D."/>
            <person name="Clevenger J."/>
            <person name="Dash S."/>
            <person name="Ren L."/>
            <person name="Moretzsohn M.C."/>
            <person name="Shirasawa K."/>
            <person name="Huang W."/>
            <person name="Vidigal B."/>
            <person name="Abernathy B."/>
            <person name="Chu Y."/>
            <person name="Niederhuth C.E."/>
            <person name="Umale P."/>
            <person name="Araujo A.C."/>
            <person name="Kozik A."/>
            <person name="Kim K.D."/>
            <person name="Burow M.D."/>
            <person name="Varshney R.K."/>
            <person name="Wang X."/>
            <person name="Zhang X."/>
            <person name="Barkley N."/>
            <person name="Guimaraes P.M."/>
            <person name="Isobe S."/>
            <person name="Guo B."/>
            <person name="Liao B."/>
            <person name="Stalker H.T."/>
            <person name="Schmitz R.J."/>
            <person name="Scheffler B.E."/>
            <person name="Leal-Bertioli S.C."/>
            <person name="Xun X."/>
            <person name="Jackson S.A."/>
            <person name="Michelmore R."/>
            <person name="Ozias-Akins P."/>
        </authorList>
    </citation>
    <scope>NUCLEOTIDE SEQUENCE [LARGE SCALE GENOMIC DNA]</scope>
    <source>
        <strain evidence="5">cv. V14167</strain>
    </source>
</reference>
<dbReference type="AlphaFoldDB" id="A0A9C6TJP0"/>
<evidence type="ECO:0000313" key="6">
    <source>
        <dbReference type="RefSeq" id="XP_052111567.1"/>
    </source>
</evidence>
<proteinExistence type="inferred from homology"/>
<dbReference type="InterPro" id="IPR003653">
    <property type="entry name" value="Peptidase_C48_C"/>
</dbReference>
<evidence type="ECO:0000313" key="5">
    <source>
        <dbReference type="Proteomes" id="UP000515211"/>
    </source>
</evidence>
<dbReference type="GeneID" id="127742899"/>
<dbReference type="Pfam" id="PF02902">
    <property type="entry name" value="Peptidase_C48"/>
    <property type="match status" value="1"/>
</dbReference>
<evidence type="ECO:0000259" key="4">
    <source>
        <dbReference type="PROSITE" id="PS50600"/>
    </source>
</evidence>
<name>A0A9C6TJP0_ARADU</name>
<dbReference type="PROSITE" id="PS50600">
    <property type="entry name" value="ULP_PROTEASE"/>
    <property type="match status" value="1"/>
</dbReference>